<protein>
    <submittedName>
        <fullName evidence="1">Cytidylate kinase-like family protein</fullName>
    </submittedName>
</protein>
<organism evidence="1 2">
    <name type="scientific">Segatella hominis</name>
    <dbReference type="NCBI Taxonomy" id="2518605"/>
    <lineage>
        <taxon>Bacteria</taxon>
        <taxon>Pseudomonadati</taxon>
        <taxon>Bacteroidota</taxon>
        <taxon>Bacteroidia</taxon>
        <taxon>Bacteroidales</taxon>
        <taxon>Prevotellaceae</taxon>
        <taxon>Segatella</taxon>
    </lineage>
</organism>
<dbReference type="EMBL" id="SGVY01000064">
    <property type="protein sequence ID" value="TFH73057.1"/>
    <property type="molecule type" value="Genomic_DNA"/>
</dbReference>
<comment type="caution">
    <text evidence="1">The sequence shown here is derived from an EMBL/GenBank/DDBJ whole genome shotgun (WGS) entry which is preliminary data.</text>
</comment>
<keyword evidence="1" id="KW-0418">Kinase</keyword>
<dbReference type="SUPFAM" id="SSF52540">
    <property type="entry name" value="P-loop containing nucleoside triphosphate hydrolases"/>
    <property type="match status" value="1"/>
</dbReference>
<keyword evidence="1" id="KW-0808">Transferase</keyword>
<gene>
    <name evidence="1" type="ORF">EXN75_15370</name>
</gene>
<dbReference type="InterPro" id="IPR027417">
    <property type="entry name" value="P-loop_NTPase"/>
</dbReference>
<keyword evidence="2" id="KW-1185">Reference proteome</keyword>
<dbReference type="Proteomes" id="UP000297872">
    <property type="component" value="Unassembled WGS sequence"/>
</dbReference>
<evidence type="ECO:0000313" key="1">
    <source>
        <dbReference type="EMBL" id="TFH73057.1"/>
    </source>
</evidence>
<dbReference type="AlphaFoldDB" id="A0A4Y8UZA2"/>
<dbReference type="Pfam" id="PF13189">
    <property type="entry name" value="Cytidylate_kin2"/>
    <property type="match status" value="1"/>
</dbReference>
<dbReference type="GO" id="GO:0016301">
    <property type="term" value="F:kinase activity"/>
    <property type="evidence" value="ECO:0007669"/>
    <property type="project" value="UniProtKB-KW"/>
</dbReference>
<dbReference type="RefSeq" id="WP_134844486.1">
    <property type="nucleotide sequence ID" value="NZ_DAWCZC010000060.1"/>
</dbReference>
<proteinExistence type="predicted"/>
<dbReference type="GeneID" id="302996641"/>
<evidence type="ECO:0000313" key="2">
    <source>
        <dbReference type="Proteomes" id="UP000297872"/>
    </source>
</evidence>
<dbReference type="OrthoDB" id="9781180at2"/>
<name>A0A4Y8UZA2_9BACT</name>
<dbReference type="Gene3D" id="3.40.50.300">
    <property type="entry name" value="P-loop containing nucleotide triphosphate hydrolases"/>
    <property type="match status" value="1"/>
</dbReference>
<reference evidence="1 2" key="1">
    <citation type="submission" date="2019-02" db="EMBL/GenBank/DDBJ databases">
        <title>Draft Genome Sequence of the Prevotella sp. BCRC 81118, Isolated from Human Feces.</title>
        <authorList>
            <person name="Huang C.-H."/>
        </authorList>
    </citation>
    <scope>NUCLEOTIDE SEQUENCE [LARGE SCALE GENOMIC DNA]</scope>
    <source>
        <strain evidence="1 2">BCRC 81118</strain>
    </source>
</reference>
<sequence>MIITIARQCGCGAVNVGKLLAEHYGIPFYTRKSLLRMASEKGVLDEMEAFFDERPVDELLFAMSSFGETRKDSTERPLRVLADMIGDENCIIIGRCGNYIFRERKDLVSVFLKGTMKSRIADIQMEQNLSYEDAKEFVEQLDDCRVAYHKYYTGLTWGDANDYDICLDSDRLGTEKTASMIERYVEQIGLDNEK</sequence>
<accession>A0A4Y8UZA2</accession>